<keyword evidence="3" id="KW-1185">Reference proteome</keyword>
<dbReference type="Ensembl" id="ENSSMRT00000000712.1">
    <property type="protein sequence ID" value="ENSSMRP00000000579.1"/>
    <property type="gene ID" value="ENSSMRG00000000551.1"/>
</dbReference>
<dbReference type="Proteomes" id="UP000694421">
    <property type="component" value="Unplaced"/>
</dbReference>
<feature type="compositionally biased region" description="Low complexity" evidence="1">
    <location>
        <begin position="24"/>
        <end position="33"/>
    </location>
</feature>
<protein>
    <submittedName>
        <fullName evidence="2">Uncharacterized protein</fullName>
    </submittedName>
</protein>
<reference evidence="2" key="2">
    <citation type="submission" date="2025-09" db="UniProtKB">
        <authorList>
            <consortium name="Ensembl"/>
        </authorList>
    </citation>
    <scope>IDENTIFICATION</scope>
</reference>
<feature type="region of interest" description="Disordered" evidence="1">
    <location>
        <begin position="1"/>
        <end position="42"/>
    </location>
</feature>
<dbReference type="AlphaFoldDB" id="A0A8D0DIN4"/>
<proteinExistence type="predicted"/>
<evidence type="ECO:0000256" key="1">
    <source>
        <dbReference type="SAM" id="MobiDB-lite"/>
    </source>
</evidence>
<reference evidence="2" key="1">
    <citation type="submission" date="2025-08" db="UniProtKB">
        <authorList>
            <consortium name="Ensembl"/>
        </authorList>
    </citation>
    <scope>IDENTIFICATION</scope>
</reference>
<organism evidence="2 3">
    <name type="scientific">Salvator merianae</name>
    <name type="common">Argentine black and white tegu</name>
    <name type="synonym">Tupinambis merianae</name>
    <dbReference type="NCBI Taxonomy" id="96440"/>
    <lineage>
        <taxon>Eukaryota</taxon>
        <taxon>Metazoa</taxon>
        <taxon>Chordata</taxon>
        <taxon>Craniata</taxon>
        <taxon>Vertebrata</taxon>
        <taxon>Euteleostomi</taxon>
        <taxon>Lepidosauria</taxon>
        <taxon>Squamata</taxon>
        <taxon>Bifurcata</taxon>
        <taxon>Unidentata</taxon>
        <taxon>Episquamata</taxon>
        <taxon>Laterata</taxon>
        <taxon>Teiioidea</taxon>
        <taxon>Teiidae</taxon>
        <taxon>Salvator</taxon>
    </lineage>
</organism>
<sequence>MGDCYSSKNGVSCQGEESKPLLPPSSNSLYKSNGPESHHYSLPSARAGEQALLSCILPRQLLTSLMFRLQISKAWSNLNHGHSQAVQHLVGHTEQQLDALEEAPTTYVLPVTPCPLQICNRSPS</sequence>
<accession>A0A8D0DIN4</accession>
<feature type="compositionally biased region" description="Polar residues" evidence="1">
    <location>
        <begin position="1"/>
        <end position="12"/>
    </location>
</feature>
<evidence type="ECO:0000313" key="3">
    <source>
        <dbReference type="Proteomes" id="UP000694421"/>
    </source>
</evidence>
<evidence type="ECO:0000313" key="2">
    <source>
        <dbReference type="Ensembl" id="ENSSMRP00000000579.1"/>
    </source>
</evidence>
<name>A0A8D0DIN4_SALMN</name>